<evidence type="ECO:0000313" key="4">
    <source>
        <dbReference type="Proteomes" id="UP000054976"/>
    </source>
</evidence>
<dbReference type="PANTHER" id="PTHR12526:SF623">
    <property type="entry name" value="WABG"/>
    <property type="match status" value="1"/>
</dbReference>
<dbReference type="GO" id="GO:0016757">
    <property type="term" value="F:glycosyltransferase activity"/>
    <property type="evidence" value="ECO:0007669"/>
    <property type="project" value="InterPro"/>
</dbReference>
<dbReference type="InterPro" id="IPR028098">
    <property type="entry name" value="Glyco_trans_4-like_N"/>
</dbReference>
<dbReference type="Proteomes" id="UP000054976">
    <property type="component" value="Unassembled WGS sequence"/>
</dbReference>
<dbReference type="STRING" id="86166.TAGGR_1776"/>
<sequence>MKIAIVRKKYTFHGGAESYINSLIKYLIEKGHEIYIYSIKWQAPSDTALPVTFKKIPAIPLNSFLRDLSFAVFGYFILKKDRKNLDIIQAHDKILIQDIYRAGDGCHIQWLKERWKRVSFIKKITIALNPYHWLILLIERTIFKGKKYKKIIAISEMVKKNIVENYSVDPDDIMVIYNAIDYAKFAEINKQQYRRQIREKFGINDNEFVLLFVGSGFERKGVKYLIESAEKVRYPLTVLIVGKGDSEKYKKYIKNQKIIFTGPQKEVEKIYAAADLFVFPTMYEPFGLVVLEAMASGLPVITTKLSGAAELIINYQNGFVIDAPEQIDKIAEYISLLIEDKELYKKLSEESKNTASLFTMERHFKELEKLYEEII</sequence>
<dbReference type="Pfam" id="PF13439">
    <property type="entry name" value="Glyco_transf_4"/>
    <property type="match status" value="1"/>
</dbReference>
<feature type="domain" description="Glycosyl transferase family 1" evidence="1">
    <location>
        <begin position="194"/>
        <end position="353"/>
    </location>
</feature>
<evidence type="ECO:0000259" key="2">
    <source>
        <dbReference type="Pfam" id="PF13439"/>
    </source>
</evidence>
<evidence type="ECO:0000259" key="1">
    <source>
        <dbReference type="Pfam" id="PF00534"/>
    </source>
</evidence>
<accession>A0A0U9HNG8</accession>
<reference evidence="4" key="1">
    <citation type="submission" date="2016-01" db="EMBL/GenBank/DDBJ databases">
        <title>Draft genome sequence of Thermodesulfovibrio aggregans strain TGE-P1.</title>
        <authorList>
            <person name="Sekiguchi Y."/>
            <person name="Ohashi A."/>
            <person name="Matsuura N."/>
            <person name="Tourlousse M.D."/>
        </authorList>
    </citation>
    <scope>NUCLEOTIDE SEQUENCE [LARGE SCALE GENOMIC DNA]</scope>
    <source>
        <strain evidence="4">TGE-P1</strain>
    </source>
</reference>
<name>A0A0U9HNG8_9BACT</name>
<dbReference type="AlphaFoldDB" id="A0A0U9HNG8"/>
<organism evidence="3 4">
    <name type="scientific">Thermodesulfovibrio aggregans</name>
    <dbReference type="NCBI Taxonomy" id="86166"/>
    <lineage>
        <taxon>Bacteria</taxon>
        <taxon>Pseudomonadati</taxon>
        <taxon>Nitrospirota</taxon>
        <taxon>Thermodesulfovibrionia</taxon>
        <taxon>Thermodesulfovibrionales</taxon>
        <taxon>Thermodesulfovibrionaceae</taxon>
        <taxon>Thermodesulfovibrio</taxon>
    </lineage>
</organism>
<dbReference type="PANTHER" id="PTHR12526">
    <property type="entry name" value="GLYCOSYLTRANSFERASE"/>
    <property type="match status" value="1"/>
</dbReference>
<protein>
    <submittedName>
        <fullName evidence="3">UDP-glucose:(Heptosyl)LPS alpha-1,3-glucosyltransferase</fullName>
    </submittedName>
</protein>
<dbReference type="SUPFAM" id="SSF53756">
    <property type="entry name" value="UDP-Glycosyltransferase/glycogen phosphorylase"/>
    <property type="match status" value="1"/>
</dbReference>
<dbReference type="OrthoDB" id="433681at2"/>
<dbReference type="Gene3D" id="3.40.50.2000">
    <property type="entry name" value="Glycogen Phosphorylase B"/>
    <property type="match status" value="2"/>
</dbReference>
<proteinExistence type="predicted"/>
<dbReference type="CDD" id="cd03801">
    <property type="entry name" value="GT4_PimA-like"/>
    <property type="match status" value="1"/>
</dbReference>
<keyword evidence="3" id="KW-0808">Transferase</keyword>
<comment type="caution">
    <text evidence="3">The sequence shown here is derived from an EMBL/GenBank/DDBJ whole genome shotgun (WGS) entry which is preliminary data.</text>
</comment>
<dbReference type="Pfam" id="PF00534">
    <property type="entry name" value="Glycos_transf_1"/>
    <property type="match status" value="1"/>
</dbReference>
<keyword evidence="4" id="KW-1185">Reference proteome</keyword>
<evidence type="ECO:0000313" key="3">
    <source>
        <dbReference type="EMBL" id="GAQ94592.1"/>
    </source>
</evidence>
<dbReference type="EMBL" id="BCNO01000001">
    <property type="protein sequence ID" value="GAQ94592.1"/>
    <property type="molecule type" value="Genomic_DNA"/>
</dbReference>
<feature type="domain" description="Glycosyltransferase subfamily 4-like N-terminal" evidence="2">
    <location>
        <begin position="14"/>
        <end position="182"/>
    </location>
</feature>
<dbReference type="InterPro" id="IPR001296">
    <property type="entry name" value="Glyco_trans_1"/>
</dbReference>
<dbReference type="RefSeq" id="WP_059176027.1">
    <property type="nucleotide sequence ID" value="NZ_BCNO01000001.1"/>
</dbReference>
<gene>
    <name evidence="3" type="ORF">TAGGR_1776</name>
</gene>